<name>A0A498JDZ1_MALDO</name>
<sequence>MAAESFRWLLQLHKEVPKASRFNTEGLDFTVNVCTIRWAELQFGPLKFSLVAMQLHKDVPKGARFNSEGLDFAVNVCTIRWAELQLGTPDGCSIPQFERDHAMQNGKSSLLFLTVPDINQTVTNLMALGGAELDGPIKFKST</sequence>
<reference evidence="1 2" key="1">
    <citation type="submission" date="2018-10" db="EMBL/GenBank/DDBJ databases">
        <title>A high-quality apple genome assembly.</title>
        <authorList>
            <person name="Hu J."/>
        </authorList>
    </citation>
    <scope>NUCLEOTIDE SEQUENCE [LARGE SCALE GENOMIC DNA]</scope>
    <source>
        <strain evidence="2">cv. HFTH1</strain>
        <tissue evidence="1">Young leaf</tissue>
    </source>
</reference>
<accession>A0A498JDZ1</accession>
<evidence type="ECO:0000313" key="2">
    <source>
        <dbReference type="Proteomes" id="UP000290289"/>
    </source>
</evidence>
<gene>
    <name evidence="1" type="ORF">DVH24_020965</name>
</gene>
<organism evidence="1 2">
    <name type="scientific">Malus domestica</name>
    <name type="common">Apple</name>
    <name type="synonym">Pyrus malus</name>
    <dbReference type="NCBI Taxonomy" id="3750"/>
    <lineage>
        <taxon>Eukaryota</taxon>
        <taxon>Viridiplantae</taxon>
        <taxon>Streptophyta</taxon>
        <taxon>Embryophyta</taxon>
        <taxon>Tracheophyta</taxon>
        <taxon>Spermatophyta</taxon>
        <taxon>Magnoliopsida</taxon>
        <taxon>eudicotyledons</taxon>
        <taxon>Gunneridae</taxon>
        <taxon>Pentapetalae</taxon>
        <taxon>rosids</taxon>
        <taxon>fabids</taxon>
        <taxon>Rosales</taxon>
        <taxon>Rosaceae</taxon>
        <taxon>Amygdaloideae</taxon>
        <taxon>Maleae</taxon>
        <taxon>Malus</taxon>
    </lineage>
</organism>
<comment type="caution">
    <text evidence="1">The sequence shown here is derived from an EMBL/GenBank/DDBJ whole genome shotgun (WGS) entry which is preliminary data.</text>
</comment>
<dbReference type="PANTHER" id="PTHR33993:SF14">
    <property type="entry name" value="GB|AAF24581.1"/>
    <property type="match status" value="1"/>
</dbReference>
<dbReference type="EMBL" id="RDQH01000334">
    <property type="protein sequence ID" value="RXH91942.1"/>
    <property type="molecule type" value="Genomic_DNA"/>
</dbReference>
<evidence type="ECO:0000313" key="1">
    <source>
        <dbReference type="EMBL" id="RXH91942.1"/>
    </source>
</evidence>
<dbReference type="InterPro" id="IPR052164">
    <property type="entry name" value="Anthracycline_SecMetBiosynth"/>
</dbReference>
<protein>
    <submittedName>
        <fullName evidence="1">Uncharacterized protein</fullName>
    </submittedName>
</protein>
<proteinExistence type="predicted"/>
<dbReference type="AlphaFoldDB" id="A0A498JDZ1"/>
<dbReference type="PANTHER" id="PTHR33993">
    <property type="entry name" value="GLYOXALASE-RELATED"/>
    <property type="match status" value="1"/>
</dbReference>
<keyword evidence="2" id="KW-1185">Reference proteome</keyword>
<dbReference type="Proteomes" id="UP000290289">
    <property type="component" value="Chromosome 8"/>
</dbReference>